<feature type="region of interest" description="Disordered" evidence="2">
    <location>
        <begin position="617"/>
        <end position="650"/>
    </location>
</feature>
<gene>
    <name evidence="3" type="ORF">OXX778_LOCUS21577</name>
</gene>
<comment type="caution">
    <text evidence="3">The sequence shown here is derived from an EMBL/GenBank/DDBJ whole genome shotgun (WGS) entry which is preliminary data.</text>
</comment>
<dbReference type="OrthoDB" id="10602755at2759"/>
<feature type="compositionally biased region" description="Low complexity" evidence="2">
    <location>
        <begin position="349"/>
        <end position="361"/>
    </location>
</feature>
<accession>A0A814PSV6</accession>
<sequence length="665" mass="73304">MSQFQASVTKWSVAQTTTTTTGTVGSNETDYHFNCHLETIKNDLNEIEEVNKIAQNLIDEKEEDTQVDDEPKVFQDEEILDEISNEPVVWLKKTEFKKTNNNGSKLTSTMPTPMAYSRSSSLTSLNSFDVKSIHSTVESEYSHAPNNKDASIIDDDDIDGLLPDSPAAPDSSFLKAQRTIHKINQAECRQNAWKISNDLNSFMSKLTVSETIKPEPNTPPVKLVQVPKFLQSNPSHIIQAPPQPVMSVTYGFLKNTNQPPPPVLTQPKFLLSAQTYPIHCDDIPKVYSSIKLKPDSPQESICSRMSDASLPSLIRQDIGSSNQKFNKVLNQNPNFKALFEKLAPKNENCSSSSSSGSSCSSVIPKLTEENESENEDSSFLNTTTKPMNTPAGFASVSAGASLLEDPDDNETTHNNEECLYIDFDLENFIKENFQPNSNEESSDVECKGKFSKRASLQSLDLSNNKTKVKSNVTCKKRLSEDNLKIPLKKNETLRGSRTNSASVSSTIAKTVSKTVGPVVNMTKTAQLRASKLTTTTKSTVSKPLEKKSAVINQPKLNKLSQKSDRFNTTVNENEIKLNPNTTHLSNQATRRFSIGNSSLVKKEPVKKPVLSSLNKDLNSTTINTKPSISNTNKSSKLTINSSNSSTKSFQANKLAIKTNSKVSAK</sequence>
<organism evidence="3 4">
    <name type="scientific">Brachionus calyciflorus</name>
    <dbReference type="NCBI Taxonomy" id="104777"/>
    <lineage>
        <taxon>Eukaryota</taxon>
        <taxon>Metazoa</taxon>
        <taxon>Spiralia</taxon>
        <taxon>Gnathifera</taxon>
        <taxon>Rotifera</taxon>
        <taxon>Eurotatoria</taxon>
        <taxon>Monogononta</taxon>
        <taxon>Pseudotrocha</taxon>
        <taxon>Ploima</taxon>
        <taxon>Brachionidae</taxon>
        <taxon>Brachionus</taxon>
    </lineage>
</organism>
<evidence type="ECO:0000313" key="4">
    <source>
        <dbReference type="Proteomes" id="UP000663879"/>
    </source>
</evidence>
<feature type="region of interest" description="Disordered" evidence="2">
    <location>
        <begin position="347"/>
        <end position="387"/>
    </location>
</feature>
<name>A0A814PSV6_9BILA</name>
<evidence type="ECO:0000313" key="3">
    <source>
        <dbReference type="EMBL" id="CAF1110036.1"/>
    </source>
</evidence>
<dbReference type="EMBL" id="CAJNOC010008100">
    <property type="protein sequence ID" value="CAF1110036.1"/>
    <property type="molecule type" value="Genomic_DNA"/>
</dbReference>
<evidence type="ECO:0000256" key="2">
    <source>
        <dbReference type="SAM" id="MobiDB-lite"/>
    </source>
</evidence>
<keyword evidence="4" id="KW-1185">Reference proteome</keyword>
<feature type="coiled-coil region" evidence="1">
    <location>
        <begin position="37"/>
        <end position="64"/>
    </location>
</feature>
<evidence type="ECO:0000256" key="1">
    <source>
        <dbReference type="SAM" id="Coils"/>
    </source>
</evidence>
<feature type="compositionally biased region" description="Polar residues" evidence="2">
    <location>
        <begin position="617"/>
        <end position="628"/>
    </location>
</feature>
<proteinExistence type="predicted"/>
<dbReference type="Proteomes" id="UP000663879">
    <property type="component" value="Unassembled WGS sequence"/>
</dbReference>
<feature type="compositionally biased region" description="Low complexity" evidence="2">
    <location>
        <begin position="629"/>
        <end position="648"/>
    </location>
</feature>
<keyword evidence="1" id="KW-0175">Coiled coil</keyword>
<dbReference type="AlphaFoldDB" id="A0A814PSV6"/>
<reference evidence="3" key="1">
    <citation type="submission" date="2021-02" db="EMBL/GenBank/DDBJ databases">
        <authorList>
            <person name="Nowell W R."/>
        </authorList>
    </citation>
    <scope>NUCLEOTIDE SEQUENCE</scope>
    <source>
        <strain evidence="3">Ploen Becks lab</strain>
    </source>
</reference>
<protein>
    <submittedName>
        <fullName evidence="3">Uncharacterized protein</fullName>
    </submittedName>
</protein>